<gene>
    <name evidence="1" type="ORF">RISK_001042</name>
</gene>
<name>A0A0J1BL32_RHOIS</name>
<dbReference type="EMBL" id="LECT01000007">
    <property type="protein sequence ID" value="KLU07241.1"/>
    <property type="molecule type" value="Genomic_DNA"/>
</dbReference>
<proteinExistence type="predicted"/>
<comment type="caution">
    <text evidence="1">The sequence shown here is derived from an EMBL/GenBank/DDBJ whole genome shotgun (WGS) entry which is preliminary data.</text>
</comment>
<accession>A0A0J1BL32</accession>
<sequence length="37" mass="3955">MRQRYKSPSRGATTVVCRPVAARSPTPAPSGALFCFS</sequence>
<dbReference type="Proteomes" id="UP000036367">
    <property type="component" value="Unassembled WGS sequence"/>
</dbReference>
<keyword evidence="2" id="KW-1185">Reference proteome</keyword>
<reference evidence="1" key="1">
    <citation type="submission" date="2015-05" db="EMBL/GenBank/DDBJ databases">
        <title>Permanent draft genome of Rhodopirellula islandicus K833.</title>
        <authorList>
            <person name="Kizina J."/>
            <person name="Richter M."/>
            <person name="Glockner F.O."/>
            <person name="Harder J."/>
        </authorList>
    </citation>
    <scope>NUCLEOTIDE SEQUENCE [LARGE SCALE GENOMIC DNA]</scope>
    <source>
        <strain evidence="1">K833</strain>
    </source>
</reference>
<dbReference type="PATRIC" id="fig|595434.4.peg.1001"/>
<dbReference type="AlphaFoldDB" id="A0A0J1BL32"/>
<evidence type="ECO:0000313" key="2">
    <source>
        <dbReference type="Proteomes" id="UP000036367"/>
    </source>
</evidence>
<protein>
    <submittedName>
        <fullName evidence="1">Uncharacterized protein</fullName>
    </submittedName>
</protein>
<organism evidence="1 2">
    <name type="scientific">Rhodopirellula islandica</name>
    <dbReference type="NCBI Taxonomy" id="595434"/>
    <lineage>
        <taxon>Bacteria</taxon>
        <taxon>Pseudomonadati</taxon>
        <taxon>Planctomycetota</taxon>
        <taxon>Planctomycetia</taxon>
        <taxon>Pirellulales</taxon>
        <taxon>Pirellulaceae</taxon>
        <taxon>Rhodopirellula</taxon>
    </lineage>
</organism>
<evidence type="ECO:0000313" key="1">
    <source>
        <dbReference type="EMBL" id="KLU07241.1"/>
    </source>
</evidence>